<accession>X1VSU2</accession>
<gene>
    <name evidence="1" type="ORF">S12H4_54758</name>
</gene>
<evidence type="ECO:0000313" key="1">
    <source>
        <dbReference type="EMBL" id="GAJ12885.1"/>
    </source>
</evidence>
<organism evidence="1">
    <name type="scientific">marine sediment metagenome</name>
    <dbReference type="NCBI Taxonomy" id="412755"/>
    <lineage>
        <taxon>unclassified sequences</taxon>
        <taxon>metagenomes</taxon>
        <taxon>ecological metagenomes</taxon>
    </lineage>
</organism>
<protein>
    <submittedName>
        <fullName evidence="1">Uncharacterized protein</fullName>
    </submittedName>
</protein>
<sequence>DEYWVGTKPVHFDSSVDWVTYPLSADILITKIANFPWTPGWMDLYVKLDVAQGKAGFPELSNVIEVLLAAEFQNFAIASYEVV</sequence>
<reference evidence="1" key="1">
    <citation type="journal article" date="2014" name="Front. Microbiol.">
        <title>High frequency of phylogenetically diverse reductive dehalogenase-homologous genes in deep subseafloor sedimentary metagenomes.</title>
        <authorList>
            <person name="Kawai M."/>
            <person name="Futagami T."/>
            <person name="Toyoda A."/>
            <person name="Takaki Y."/>
            <person name="Nishi S."/>
            <person name="Hori S."/>
            <person name="Arai W."/>
            <person name="Tsubouchi T."/>
            <person name="Morono Y."/>
            <person name="Uchiyama I."/>
            <person name="Ito T."/>
            <person name="Fujiyama A."/>
            <person name="Inagaki F."/>
            <person name="Takami H."/>
        </authorList>
    </citation>
    <scope>NUCLEOTIDE SEQUENCE</scope>
    <source>
        <strain evidence="1">Expedition CK06-06</strain>
    </source>
</reference>
<dbReference type="AlphaFoldDB" id="X1VSU2"/>
<dbReference type="EMBL" id="BARW01035045">
    <property type="protein sequence ID" value="GAJ12885.1"/>
    <property type="molecule type" value="Genomic_DNA"/>
</dbReference>
<comment type="caution">
    <text evidence="1">The sequence shown here is derived from an EMBL/GenBank/DDBJ whole genome shotgun (WGS) entry which is preliminary data.</text>
</comment>
<feature type="non-terminal residue" evidence="1">
    <location>
        <position position="1"/>
    </location>
</feature>
<name>X1VSU2_9ZZZZ</name>
<proteinExistence type="predicted"/>